<dbReference type="AlphaFoldDB" id="A0A066X7N9"/>
<evidence type="ECO:0000313" key="3">
    <source>
        <dbReference type="Proteomes" id="UP000027238"/>
    </source>
</evidence>
<dbReference type="EMBL" id="JMSE01001389">
    <property type="protein sequence ID" value="KDN61746.1"/>
    <property type="molecule type" value="Genomic_DNA"/>
</dbReference>
<reference evidence="3" key="1">
    <citation type="journal article" date="2014" name="Genome Announc.">
        <title>Draft genome sequence of Colletotrichum sublineola, a destructive pathogen of cultivated sorghum.</title>
        <authorList>
            <person name="Baroncelli R."/>
            <person name="Sanz-Martin J.M."/>
            <person name="Rech G.E."/>
            <person name="Sukno S.A."/>
            <person name="Thon M.R."/>
        </authorList>
    </citation>
    <scope>NUCLEOTIDE SEQUENCE [LARGE SCALE GENOMIC DNA]</scope>
    <source>
        <strain evidence="3">TX430BB</strain>
    </source>
</reference>
<name>A0A066X7N9_COLSU</name>
<gene>
    <name evidence="2" type="ORF">CSUB01_12050</name>
</gene>
<comment type="caution">
    <text evidence="2">The sequence shown here is derived from an EMBL/GenBank/DDBJ whole genome shotgun (WGS) entry which is preliminary data.</text>
</comment>
<accession>A0A066X7N9</accession>
<feature type="domain" description="WD-like" evidence="1">
    <location>
        <begin position="63"/>
        <end position="167"/>
    </location>
</feature>
<protein>
    <recommendedName>
        <fullName evidence="1">WD-like domain-containing protein</fullName>
    </recommendedName>
</protein>
<evidence type="ECO:0000259" key="1">
    <source>
        <dbReference type="Pfam" id="PF20493"/>
    </source>
</evidence>
<evidence type="ECO:0000313" key="2">
    <source>
        <dbReference type="EMBL" id="KDN61746.1"/>
    </source>
</evidence>
<proteinExistence type="predicted"/>
<dbReference type="OrthoDB" id="3705032at2759"/>
<dbReference type="eggNOG" id="ENOG502STEU">
    <property type="taxonomic scope" value="Eukaryota"/>
</dbReference>
<dbReference type="Pfam" id="PF20493">
    <property type="entry name" value="WD-like_fungi"/>
    <property type="match status" value="1"/>
</dbReference>
<dbReference type="InterPro" id="IPR046925">
    <property type="entry name" value="WD-like_fungi"/>
</dbReference>
<dbReference type="OMA" id="NQCCISW"/>
<organism evidence="2 3">
    <name type="scientific">Colletotrichum sublineola</name>
    <name type="common">Sorghum anthracnose fungus</name>
    <dbReference type="NCBI Taxonomy" id="1173701"/>
    <lineage>
        <taxon>Eukaryota</taxon>
        <taxon>Fungi</taxon>
        <taxon>Dikarya</taxon>
        <taxon>Ascomycota</taxon>
        <taxon>Pezizomycotina</taxon>
        <taxon>Sordariomycetes</taxon>
        <taxon>Hypocreomycetidae</taxon>
        <taxon>Glomerellales</taxon>
        <taxon>Glomerellaceae</taxon>
        <taxon>Colletotrichum</taxon>
        <taxon>Colletotrichum graminicola species complex</taxon>
    </lineage>
</organism>
<dbReference type="HOGENOM" id="CLU_1343151_0_0_1"/>
<sequence length="167" mass="17431">MQSLSSPTSPQPWAVIDPLKGKADLLAATNASTPDLVYAVILGNGLLEGFVDPSVPVIDAKDLEGPELDTRQGCGANTIRCSQQNQARTGICGRLLDILGGPAFVNRPLPAANFRRVGGSKTQHLFNAAVKTMNHCKNSALVSGSSPDVKLGNTCVKQCFSNGPNGC</sequence>
<dbReference type="Proteomes" id="UP000027238">
    <property type="component" value="Unassembled WGS sequence"/>
</dbReference>
<keyword evidence="3" id="KW-1185">Reference proteome</keyword>